<dbReference type="Proteomes" id="UP000183407">
    <property type="component" value="Unassembled WGS sequence"/>
</dbReference>
<accession>A0A1H5HW17</accession>
<evidence type="ECO:0000256" key="6">
    <source>
        <dbReference type="ARBA" id="ARBA00022723"/>
    </source>
</evidence>
<dbReference type="GO" id="GO:0016740">
    <property type="term" value="F:transferase activity"/>
    <property type="evidence" value="ECO:0007669"/>
    <property type="project" value="UniProtKB-KW"/>
</dbReference>
<dbReference type="Gene3D" id="3.10.520.10">
    <property type="entry name" value="ApbE-like domains"/>
    <property type="match status" value="1"/>
</dbReference>
<reference evidence="12" key="1">
    <citation type="submission" date="2016-10" db="EMBL/GenBank/DDBJ databases">
        <authorList>
            <person name="Varghese N."/>
        </authorList>
    </citation>
    <scope>NUCLEOTIDE SEQUENCE [LARGE SCALE GENOMIC DNA]</scope>
    <source>
        <strain evidence="12">DSM 44719</strain>
    </source>
</reference>
<dbReference type="InterPro" id="IPR024932">
    <property type="entry name" value="ApbE"/>
</dbReference>
<keyword evidence="6" id="KW-0479">Metal-binding</keyword>
<evidence type="ECO:0000313" key="12">
    <source>
        <dbReference type="Proteomes" id="UP000183407"/>
    </source>
</evidence>
<dbReference type="EMBL" id="FNTL01000004">
    <property type="protein sequence ID" value="SEE32286.1"/>
    <property type="molecule type" value="Genomic_DNA"/>
</dbReference>
<dbReference type="PANTHER" id="PTHR30040">
    <property type="entry name" value="THIAMINE BIOSYNTHESIS LIPOPROTEIN APBE"/>
    <property type="match status" value="1"/>
</dbReference>
<dbReference type="Pfam" id="PF02424">
    <property type="entry name" value="ApbE"/>
    <property type="match status" value="1"/>
</dbReference>
<dbReference type="AlphaFoldDB" id="A0A1H5HW17"/>
<dbReference type="GO" id="GO:0046872">
    <property type="term" value="F:metal ion binding"/>
    <property type="evidence" value="ECO:0007669"/>
    <property type="project" value="UniProtKB-KW"/>
</dbReference>
<evidence type="ECO:0000256" key="4">
    <source>
        <dbReference type="ARBA" id="ARBA00022630"/>
    </source>
</evidence>
<dbReference type="RefSeq" id="WP_073365698.1">
    <property type="nucleotide sequence ID" value="NZ_FNTL01000004.1"/>
</dbReference>
<evidence type="ECO:0000256" key="7">
    <source>
        <dbReference type="ARBA" id="ARBA00022827"/>
    </source>
</evidence>
<evidence type="ECO:0000256" key="1">
    <source>
        <dbReference type="ARBA" id="ARBA00001946"/>
    </source>
</evidence>
<dbReference type="PANTHER" id="PTHR30040:SF2">
    <property type="entry name" value="FAD:PROTEIN FMN TRANSFERASE"/>
    <property type="match status" value="1"/>
</dbReference>
<protein>
    <recommendedName>
        <fullName evidence="3">FAD:protein FMN transferase</fullName>
        <ecNumber evidence="2">2.7.1.180</ecNumber>
    </recommendedName>
    <alternativeName>
        <fullName evidence="9">Flavin transferase</fullName>
    </alternativeName>
</protein>
<evidence type="ECO:0000256" key="9">
    <source>
        <dbReference type="ARBA" id="ARBA00031306"/>
    </source>
</evidence>
<keyword evidence="4" id="KW-0285">Flavoprotein</keyword>
<evidence type="ECO:0000313" key="11">
    <source>
        <dbReference type="EMBL" id="SEE32286.1"/>
    </source>
</evidence>
<keyword evidence="8" id="KW-0460">Magnesium</keyword>
<proteinExistence type="predicted"/>
<evidence type="ECO:0000256" key="2">
    <source>
        <dbReference type="ARBA" id="ARBA00011955"/>
    </source>
</evidence>
<comment type="catalytic activity">
    <reaction evidence="10">
        <text>L-threonyl-[protein] + FAD = FMN-L-threonyl-[protein] + AMP + H(+)</text>
        <dbReference type="Rhea" id="RHEA:36847"/>
        <dbReference type="Rhea" id="RHEA-COMP:11060"/>
        <dbReference type="Rhea" id="RHEA-COMP:11061"/>
        <dbReference type="ChEBI" id="CHEBI:15378"/>
        <dbReference type="ChEBI" id="CHEBI:30013"/>
        <dbReference type="ChEBI" id="CHEBI:57692"/>
        <dbReference type="ChEBI" id="CHEBI:74257"/>
        <dbReference type="ChEBI" id="CHEBI:456215"/>
        <dbReference type="EC" id="2.7.1.180"/>
    </reaction>
</comment>
<keyword evidence="5" id="KW-0808">Transferase</keyword>
<evidence type="ECO:0000256" key="3">
    <source>
        <dbReference type="ARBA" id="ARBA00016337"/>
    </source>
</evidence>
<evidence type="ECO:0000256" key="5">
    <source>
        <dbReference type="ARBA" id="ARBA00022679"/>
    </source>
</evidence>
<name>A0A1H5HW17_RHOJO</name>
<evidence type="ECO:0000256" key="10">
    <source>
        <dbReference type="ARBA" id="ARBA00048540"/>
    </source>
</evidence>
<organism evidence="11 12">
    <name type="scientific">Rhodococcus jostii</name>
    <dbReference type="NCBI Taxonomy" id="132919"/>
    <lineage>
        <taxon>Bacteria</taxon>
        <taxon>Bacillati</taxon>
        <taxon>Actinomycetota</taxon>
        <taxon>Actinomycetes</taxon>
        <taxon>Mycobacteriales</taxon>
        <taxon>Nocardiaceae</taxon>
        <taxon>Rhodococcus</taxon>
    </lineage>
</organism>
<evidence type="ECO:0000256" key="8">
    <source>
        <dbReference type="ARBA" id="ARBA00022842"/>
    </source>
</evidence>
<gene>
    <name evidence="11" type="ORF">SAMN04490220_7377</name>
</gene>
<comment type="cofactor">
    <cofactor evidence="1">
        <name>Mg(2+)</name>
        <dbReference type="ChEBI" id="CHEBI:18420"/>
    </cofactor>
</comment>
<sequence length="259" mass="27373">MVSVEKWKVWGSVVEVDVTEGAALPEAAALIAAVIDEAESVCDIHRGDAEIHAVNLSQGAPVKVSRRMSALLRSALWAARMTDGVVNPLATESADEDLIPTVHPAPSFLDIQIDDDVVFAPWGASFDITDTAKADTVDRAAELVARQLECGAAVRIGDVVATAGHCPAGGWQIPVPGDGDVELVNGTAMATAFGPPLTEPPTATEWETVTVIADDALWAHAASVAALARGIGAIRWIEQHELRARLVDRSGRVYTTESW</sequence>
<keyword evidence="7" id="KW-0274">FAD</keyword>
<dbReference type="InterPro" id="IPR003374">
    <property type="entry name" value="ApbE-like_sf"/>
</dbReference>
<dbReference type="EC" id="2.7.1.180" evidence="2"/>
<dbReference type="OrthoDB" id="9778595at2"/>
<keyword evidence="11" id="KW-0449">Lipoprotein</keyword>
<dbReference type="SUPFAM" id="SSF143631">
    <property type="entry name" value="ApbE-like"/>
    <property type="match status" value="1"/>
</dbReference>